<dbReference type="EMBL" id="VJYK02000190">
    <property type="protein sequence ID" value="MQS03660.1"/>
    <property type="molecule type" value="Genomic_DNA"/>
</dbReference>
<dbReference type="InterPro" id="IPR016032">
    <property type="entry name" value="Sig_transdc_resp-reg_C-effctor"/>
</dbReference>
<sequence>MGNDSSDHGKSTAKCPYRHLGIDPVGGPVELERLTRRERQVLLLLGTGMNNRELAAELGIAERTVKAHTARVLEKLRLPSRLEAAVASVLLHGLLCEDVRCVRHLDEERPEPLVA</sequence>
<dbReference type="PANTHER" id="PTHR44688:SF16">
    <property type="entry name" value="DNA-BINDING TRANSCRIPTIONAL ACTIVATOR DEVR_DOSR"/>
    <property type="match status" value="1"/>
</dbReference>
<keyword evidence="7" id="KW-1185">Reference proteome</keyword>
<dbReference type="Gene3D" id="1.10.10.10">
    <property type="entry name" value="Winged helix-like DNA-binding domain superfamily/Winged helix DNA-binding domain"/>
    <property type="match status" value="1"/>
</dbReference>
<comment type="caution">
    <text evidence="6">The sequence shown here is derived from an EMBL/GenBank/DDBJ whole genome shotgun (WGS) entry which is preliminary data.</text>
</comment>
<dbReference type="Proteomes" id="UP000517765">
    <property type="component" value="Unassembled WGS sequence"/>
</dbReference>
<dbReference type="SUPFAM" id="SSF46894">
    <property type="entry name" value="C-terminal effector domain of the bipartite response regulators"/>
    <property type="match status" value="1"/>
</dbReference>
<proteinExistence type="predicted"/>
<organism evidence="6 7">
    <name type="scientific">Streptomyces alkaliterrae</name>
    <dbReference type="NCBI Taxonomy" id="2213162"/>
    <lineage>
        <taxon>Bacteria</taxon>
        <taxon>Bacillati</taxon>
        <taxon>Actinomycetota</taxon>
        <taxon>Actinomycetes</taxon>
        <taxon>Kitasatosporales</taxon>
        <taxon>Streptomycetaceae</taxon>
        <taxon>Streptomyces</taxon>
    </lineage>
</organism>
<dbReference type="OrthoDB" id="4865864at2"/>
<evidence type="ECO:0000313" key="6">
    <source>
        <dbReference type="EMBL" id="MQS03660.1"/>
    </source>
</evidence>
<dbReference type="PRINTS" id="PR00038">
    <property type="entry name" value="HTHLUXR"/>
</dbReference>
<name>A0A5P0YUP3_9ACTN</name>
<dbReference type="RefSeq" id="WP_143649230.1">
    <property type="nucleotide sequence ID" value="NZ_JABJXA010000107.1"/>
</dbReference>
<evidence type="ECO:0000259" key="4">
    <source>
        <dbReference type="PROSITE" id="PS50043"/>
    </source>
</evidence>
<dbReference type="PANTHER" id="PTHR44688">
    <property type="entry name" value="DNA-BINDING TRANSCRIPTIONAL ACTIVATOR DEVR_DOSR"/>
    <property type="match status" value="1"/>
</dbReference>
<evidence type="ECO:0000256" key="2">
    <source>
        <dbReference type="ARBA" id="ARBA00023125"/>
    </source>
</evidence>
<gene>
    <name evidence="6" type="ORF">FNX44_017630</name>
    <name evidence="5" type="ORF">H3147_17465</name>
</gene>
<evidence type="ECO:0000313" key="7">
    <source>
        <dbReference type="Proteomes" id="UP000320857"/>
    </source>
</evidence>
<dbReference type="InterPro" id="IPR000792">
    <property type="entry name" value="Tscrpt_reg_LuxR_C"/>
</dbReference>
<dbReference type="CDD" id="cd06170">
    <property type="entry name" value="LuxR_C_like"/>
    <property type="match status" value="1"/>
</dbReference>
<dbReference type="SMART" id="SM00421">
    <property type="entry name" value="HTH_LUXR"/>
    <property type="match status" value="1"/>
</dbReference>
<dbReference type="GO" id="GO:0006355">
    <property type="term" value="P:regulation of DNA-templated transcription"/>
    <property type="evidence" value="ECO:0007669"/>
    <property type="project" value="InterPro"/>
</dbReference>
<dbReference type="AlphaFoldDB" id="A0A5P0YUP3"/>
<reference evidence="8" key="2">
    <citation type="submission" date="2020-05" db="EMBL/GenBank/DDBJ databases">
        <title>Classification of alakaliphilic streptomycetes isolated from an alkaline soil next to Lonar Crater, India and a proposal for the recognition of Streptomyces alkaliterrae sp. nov.</title>
        <authorList>
            <person name="Golinska P."/>
        </authorList>
    </citation>
    <scope>NUCLEOTIDE SEQUENCE [LARGE SCALE GENOMIC DNA]</scope>
    <source>
        <strain evidence="8">OF8</strain>
    </source>
</reference>
<dbReference type="Pfam" id="PF00196">
    <property type="entry name" value="GerE"/>
    <property type="match status" value="1"/>
</dbReference>
<dbReference type="Proteomes" id="UP000320857">
    <property type="component" value="Unassembled WGS sequence"/>
</dbReference>
<dbReference type="EMBL" id="JABJXA010000107">
    <property type="protein sequence ID" value="MBB1260603.1"/>
    <property type="molecule type" value="Genomic_DNA"/>
</dbReference>
<dbReference type="InterPro" id="IPR036388">
    <property type="entry name" value="WH-like_DNA-bd_sf"/>
</dbReference>
<protein>
    <submittedName>
        <fullName evidence="6">Helix-turn-helix transcriptional regulator</fullName>
    </submittedName>
</protein>
<evidence type="ECO:0000256" key="1">
    <source>
        <dbReference type="ARBA" id="ARBA00023015"/>
    </source>
</evidence>
<feature type="domain" description="HTH luxR-type" evidence="4">
    <location>
        <begin position="27"/>
        <end position="92"/>
    </location>
</feature>
<keyword evidence="1" id="KW-0805">Transcription regulation</keyword>
<keyword evidence="3" id="KW-0804">Transcription</keyword>
<reference evidence="6 7" key="1">
    <citation type="submission" date="2019-10" db="EMBL/GenBank/DDBJ databases">
        <title>Streptomyces sp. nov., a novel actinobacterium isolated from alkaline environment.</title>
        <authorList>
            <person name="Golinska P."/>
        </authorList>
    </citation>
    <scope>NUCLEOTIDE SEQUENCE [LARGE SCALE GENOMIC DNA]</scope>
    <source>
        <strain evidence="6 7">OF1</strain>
    </source>
</reference>
<dbReference type="GO" id="GO:0003677">
    <property type="term" value="F:DNA binding"/>
    <property type="evidence" value="ECO:0007669"/>
    <property type="project" value="UniProtKB-KW"/>
</dbReference>
<dbReference type="PROSITE" id="PS50043">
    <property type="entry name" value="HTH_LUXR_2"/>
    <property type="match status" value="1"/>
</dbReference>
<accession>A0A5P0YUP3</accession>
<evidence type="ECO:0000256" key="3">
    <source>
        <dbReference type="ARBA" id="ARBA00023163"/>
    </source>
</evidence>
<evidence type="ECO:0000313" key="8">
    <source>
        <dbReference type="Proteomes" id="UP000517765"/>
    </source>
</evidence>
<keyword evidence="2" id="KW-0238">DNA-binding</keyword>
<reference evidence="5" key="3">
    <citation type="journal article" name="Syst. Appl. Microbiol.">
        <title>Streptomyces alkaliterrae sp. nov., isolated from an alkaline soil, and emended descriptions of Streptomyces alkaliphilus, Streptomyces calidiresistens and Streptomyces durbertensis.</title>
        <authorList>
            <person name="Swiecimska M."/>
            <person name="Golinska P."/>
            <person name="Nouioui I."/>
            <person name="Wypij M."/>
            <person name="Rai M."/>
            <person name="Sangal V."/>
            <person name="Goodfellow M."/>
        </authorList>
    </citation>
    <scope>NUCLEOTIDE SEQUENCE</scope>
    <source>
        <strain evidence="5">OF8</strain>
    </source>
</reference>
<evidence type="ECO:0000313" key="5">
    <source>
        <dbReference type="EMBL" id="MBB1260603.1"/>
    </source>
</evidence>